<proteinExistence type="predicted"/>
<feature type="domain" description="VWFA" evidence="3">
    <location>
        <begin position="537"/>
        <end position="723"/>
    </location>
</feature>
<feature type="domain" description="VWFA" evidence="3">
    <location>
        <begin position="791"/>
        <end position="976"/>
    </location>
</feature>
<reference evidence="5" key="1">
    <citation type="submission" date="2023-10" db="EMBL/GenBank/DDBJ databases">
        <title>Genome assembly of Pristionchus species.</title>
        <authorList>
            <person name="Yoshida K."/>
            <person name="Sommer R.J."/>
        </authorList>
    </citation>
    <scope>NUCLEOTIDE SEQUENCE</scope>
    <source>
        <strain evidence="5">RS0144</strain>
    </source>
</reference>
<evidence type="ECO:0000259" key="3">
    <source>
        <dbReference type="PROSITE" id="PS50234"/>
    </source>
</evidence>
<dbReference type="InterPro" id="IPR036465">
    <property type="entry name" value="vWFA_dom_sf"/>
</dbReference>
<dbReference type="SMART" id="SM00327">
    <property type="entry name" value="VWA"/>
    <property type="match status" value="4"/>
</dbReference>
<comment type="caution">
    <text evidence="1">Lacks conserved residue(s) required for the propagation of feature annotation.</text>
</comment>
<dbReference type="Gene3D" id="1.10.10.1940">
    <property type="match status" value="2"/>
</dbReference>
<dbReference type="PANTHER" id="PTHR22588:SF3">
    <property type="entry name" value="VWFA DOMAIN-CONTAINING PROTEIN"/>
    <property type="match status" value="1"/>
</dbReference>
<accession>A0AAV5SZH2</accession>
<dbReference type="PANTHER" id="PTHR22588">
    <property type="entry name" value="VWFA DOMAIN-CONTAINING PROTEIN"/>
    <property type="match status" value="1"/>
</dbReference>
<dbReference type="InterPro" id="IPR003582">
    <property type="entry name" value="ShKT_dom"/>
</dbReference>
<evidence type="ECO:0000313" key="6">
    <source>
        <dbReference type="Proteomes" id="UP001432027"/>
    </source>
</evidence>
<sequence>RLSLLLCCLAAAAAARTPVIIGREGMREVTYCKDLHADIVLVIDASGSITAPIFNTHTKRFAKSVIERFDVAETRTRIGIVVYSATVYYQLPLTECGDVACLLSAIDSLSYAAGGTCTGDGIAAATEMLLKAEAPKGDSTRSRAIIVITDGHEECGYGPSTVPKRCNEARGKDIDIYAVAVGTTTFYTKAAAITDLDAICGGDTQKRFVVENYEALDAVFVERLQRQVCSTTWQVYGRCARDGNFKNECYTDSACSKRQPGTVCRGGCCVESRVTVPDPIILNECTYVAGDFILVISADSYVSEFHVQFKNFVRDLVSRYPIGWRKSRFGIVIYATTIISTISLEECADLDCLYDRIDALSFPGGKTCTGNAIVTATSMFDLATPIGKDRPKSIIVMTSRLEECGGQPGKRCNEARAAGIEVFTVIIANPKQTASIKELNSYVDGDLSKQFMIAKHDMIDYKFVDKVQSGICTAIPIGRGRIDTCKVECRTSSYCRRQDRFTECSNGCCVPSWKTWDDKKIVRPPRAITYCYGLHADIVLVIDASGSITAPIFNQQTKMFAKSLVGRFDVGPLKTRIGIVAYAATVYYTQDVTECYDVNCLYAKIDALSYPAGGTCTGDAIVKATDILNNAPAPNFYERNRAKVVIVITDGHEECGAGKSTVPARCDAARENDIELYAVAVGDTFRNKAAAIADLNAIADNDENNKFLANDYNALDQSFVERLQREVCSTEFRRWGREDCERECRTDSCCSRGGNIGSVCRNGCCIKPDITVLPPKPEPIFVAECKYVNADVVLVIDASGSITAPIFNKHTKNFANDLIDRFQVSATRTRIGLVAYAASVFHTTSVTQCADRECLHGKINTLNYPAGGTCTGDAVAEATKLLLAAPSPDGEDRPKVIIVITDGHEECGGGGSTVRKQCDAARSEGIDIFAVAVGTDTFLTKPAAIADLNAICNSQDDHKFIAKDYASLDYAFVDELQKEVCTSTIKTGLGDDCKAECRSHLACAFYASGTKCVNGCCRVPVEPVTPGGGVTPGGSTCGNKRPTAWCRNNKGQCNRQMSMRTECARTCGYCDGGSEVVEPKPKCFDKKSSGWCRSNVNKCYRGGFAARMRCGCAATCGFCSTEGGIKPTPPPVVATCEDGHWDCVNKPALCLNRAYKSLMLQHCPKTCGWCNELIVVEPPLITSPPIILPPITTVPPVVNNCVDTATDCGIKAGLCHNNAYKSLMMKRCQRTCGWC</sequence>
<dbReference type="Pfam" id="PF01549">
    <property type="entry name" value="ShK"/>
    <property type="match status" value="3"/>
</dbReference>
<dbReference type="PRINTS" id="PR00453">
    <property type="entry name" value="VWFADOMAIN"/>
</dbReference>
<dbReference type="Pfam" id="PF00092">
    <property type="entry name" value="VWA"/>
    <property type="match status" value="4"/>
</dbReference>
<feature type="disulfide bond" evidence="1">
    <location>
        <begin position="1201"/>
        <end position="1235"/>
    </location>
</feature>
<dbReference type="EMBL" id="BTSX01000003">
    <property type="protein sequence ID" value="GMS87737.1"/>
    <property type="molecule type" value="Genomic_DNA"/>
</dbReference>
<keyword evidence="1" id="KW-1015">Disulfide bond</keyword>
<dbReference type="InterPro" id="IPR052229">
    <property type="entry name" value="Collagen-VI/PIF"/>
</dbReference>
<evidence type="ECO:0000313" key="5">
    <source>
        <dbReference type="EMBL" id="GMS87737.1"/>
    </source>
</evidence>
<protein>
    <recommendedName>
        <fullName evidence="7">ShK domain-containing protein</fullName>
    </recommendedName>
</protein>
<feature type="non-terminal residue" evidence="5">
    <location>
        <position position="1"/>
    </location>
</feature>
<feature type="domain" description="VWFA" evidence="3">
    <location>
        <begin position="291"/>
        <end position="467"/>
    </location>
</feature>
<feature type="domain" description="VWFA" evidence="3">
    <location>
        <begin position="38"/>
        <end position="224"/>
    </location>
</feature>
<dbReference type="Gene3D" id="3.40.50.410">
    <property type="entry name" value="von Willebrand factor, type A domain"/>
    <property type="match status" value="4"/>
</dbReference>
<feature type="signal peptide" evidence="2">
    <location>
        <begin position="1"/>
        <end position="15"/>
    </location>
</feature>
<feature type="chain" id="PRO_5043360807" description="ShK domain-containing protein" evidence="2">
    <location>
        <begin position="16"/>
        <end position="1235"/>
    </location>
</feature>
<dbReference type="InterPro" id="IPR002035">
    <property type="entry name" value="VWF_A"/>
</dbReference>
<keyword evidence="6" id="KW-1185">Reference proteome</keyword>
<feature type="domain" description="ShKT" evidence="4">
    <location>
        <begin position="1037"/>
        <end position="1070"/>
    </location>
</feature>
<organism evidence="5 6">
    <name type="scientific">Pristionchus entomophagus</name>
    <dbReference type="NCBI Taxonomy" id="358040"/>
    <lineage>
        <taxon>Eukaryota</taxon>
        <taxon>Metazoa</taxon>
        <taxon>Ecdysozoa</taxon>
        <taxon>Nematoda</taxon>
        <taxon>Chromadorea</taxon>
        <taxon>Rhabditida</taxon>
        <taxon>Rhabditina</taxon>
        <taxon>Diplogasteromorpha</taxon>
        <taxon>Diplogasteroidea</taxon>
        <taxon>Neodiplogasteridae</taxon>
        <taxon>Pristionchus</taxon>
    </lineage>
</organism>
<comment type="caution">
    <text evidence="5">The sequence shown here is derived from an EMBL/GenBank/DDBJ whole genome shotgun (WGS) entry which is preliminary data.</text>
</comment>
<feature type="domain" description="ShKT" evidence="4">
    <location>
        <begin position="1201"/>
        <end position="1235"/>
    </location>
</feature>
<evidence type="ECO:0000256" key="2">
    <source>
        <dbReference type="SAM" id="SignalP"/>
    </source>
</evidence>
<evidence type="ECO:0008006" key="7">
    <source>
        <dbReference type="Google" id="ProtNLM"/>
    </source>
</evidence>
<name>A0AAV5SZH2_9BILA</name>
<evidence type="ECO:0000259" key="4">
    <source>
        <dbReference type="PROSITE" id="PS51670"/>
    </source>
</evidence>
<dbReference type="Proteomes" id="UP001432027">
    <property type="component" value="Unassembled WGS sequence"/>
</dbReference>
<dbReference type="SUPFAM" id="SSF53300">
    <property type="entry name" value="vWA-like"/>
    <property type="match status" value="4"/>
</dbReference>
<dbReference type="AlphaFoldDB" id="A0AAV5SZH2"/>
<gene>
    <name evidence="5" type="ORF">PENTCL1PPCAC_9912</name>
</gene>
<keyword evidence="2" id="KW-0732">Signal</keyword>
<dbReference type="PROSITE" id="PS50234">
    <property type="entry name" value="VWFA"/>
    <property type="match status" value="4"/>
</dbReference>
<evidence type="ECO:0000256" key="1">
    <source>
        <dbReference type="PROSITE-ProRule" id="PRU01005"/>
    </source>
</evidence>
<dbReference type="PROSITE" id="PS51670">
    <property type="entry name" value="SHKT"/>
    <property type="match status" value="2"/>
</dbReference>
<dbReference type="CDD" id="cd00198">
    <property type="entry name" value="vWFA"/>
    <property type="match status" value="4"/>
</dbReference>
<dbReference type="SMART" id="SM00254">
    <property type="entry name" value="ShKT"/>
    <property type="match status" value="4"/>
</dbReference>